<feature type="transmembrane region" description="Helical" evidence="1">
    <location>
        <begin position="6"/>
        <end position="23"/>
    </location>
</feature>
<dbReference type="KEGG" id="cpi:Cpin_4382"/>
<evidence type="ECO:0000256" key="1">
    <source>
        <dbReference type="SAM" id="Phobius"/>
    </source>
</evidence>
<keyword evidence="1" id="KW-0812">Transmembrane</keyword>
<sequence>MIICILFIVIGAVVLAFALVAFRHATTFVKKGRCVEGAVIKFVETKDEDGVYYYPLFEITISEKETITYRGMNGATYKSWKIGQKAAFIYVPGEVPHIRRLRYWSIFGFPLVLLAIAADFIVVGFGYFLLKAYF</sequence>
<evidence type="ECO:0008006" key="4">
    <source>
        <dbReference type="Google" id="ProtNLM"/>
    </source>
</evidence>
<accession>A0A979G6X1</accession>
<name>A0A979G6X1_CHIPD</name>
<organism evidence="2 3">
    <name type="scientific">Chitinophaga pinensis (strain ATCC 43595 / DSM 2588 / LMG 13176 / NBRC 15968 / NCIMB 11800 / UQM 2034)</name>
    <dbReference type="NCBI Taxonomy" id="485918"/>
    <lineage>
        <taxon>Bacteria</taxon>
        <taxon>Pseudomonadati</taxon>
        <taxon>Bacteroidota</taxon>
        <taxon>Chitinophagia</taxon>
        <taxon>Chitinophagales</taxon>
        <taxon>Chitinophagaceae</taxon>
        <taxon>Chitinophaga</taxon>
    </lineage>
</organism>
<feature type="transmembrane region" description="Helical" evidence="1">
    <location>
        <begin position="106"/>
        <end position="130"/>
    </location>
</feature>
<reference evidence="2 3" key="2">
    <citation type="journal article" date="2010" name="Stand. Genomic Sci.">
        <title>Complete genome sequence of Chitinophaga pinensis type strain (UQM 2034).</title>
        <authorList>
            <person name="Glavina Del Rio T."/>
            <person name="Abt B."/>
            <person name="Spring S."/>
            <person name="Lapidus A."/>
            <person name="Nolan M."/>
            <person name="Tice H."/>
            <person name="Copeland A."/>
            <person name="Cheng J.F."/>
            <person name="Chen F."/>
            <person name="Bruce D."/>
            <person name="Goodwin L."/>
            <person name="Pitluck S."/>
            <person name="Ivanova N."/>
            <person name="Mavromatis K."/>
            <person name="Mikhailova N."/>
            <person name="Pati A."/>
            <person name="Chen A."/>
            <person name="Palaniappan K."/>
            <person name="Land M."/>
            <person name="Hauser L."/>
            <person name="Chang Y.J."/>
            <person name="Jeffries C.D."/>
            <person name="Chain P."/>
            <person name="Saunders E."/>
            <person name="Detter J.C."/>
            <person name="Brettin T."/>
            <person name="Rohde M."/>
            <person name="Goker M."/>
            <person name="Bristow J."/>
            <person name="Eisen J.A."/>
            <person name="Markowitz V."/>
            <person name="Hugenholtz P."/>
            <person name="Kyrpides N.C."/>
            <person name="Klenk H.P."/>
            <person name="Lucas S."/>
        </authorList>
    </citation>
    <scope>NUCLEOTIDE SEQUENCE [LARGE SCALE GENOMIC DNA]</scope>
    <source>
        <strain evidence="3">ATCC 43595 / DSM 2588 / LMG 13176 / NBRC 15968 / NCIMB 11800 / UQM 2034</strain>
    </source>
</reference>
<keyword evidence="1" id="KW-1133">Transmembrane helix</keyword>
<dbReference type="AlphaFoldDB" id="A0A979G6X1"/>
<evidence type="ECO:0000313" key="2">
    <source>
        <dbReference type="EMBL" id="ACU61828.1"/>
    </source>
</evidence>
<proteinExistence type="predicted"/>
<dbReference type="EMBL" id="CP001699">
    <property type="protein sequence ID" value="ACU61828.1"/>
    <property type="molecule type" value="Genomic_DNA"/>
</dbReference>
<gene>
    <name evidence="2" type="ordered locus">Cpin_4382</name>
</gene>
<protein>
    <recommendedName>
        <fullName evidence="4">DUF3592 domain-containing protein</fullName>
    </recommendedName>
</protein>
<dbReference type="RefSeq" id="WP_012791996.1">
    <property type="nucleotide sequence ID" value="NC_013132.1"/>
</dbReference>
<dbReference type="OrthoDB" id="674900at2"/>
<reference evidence="3" key="1">
    <citation type="submission" date="2009-08" db="EMBL/GenBank/DDBJ databases">
        <title>The complete genome of Chitinophaga pinensis DSM 2588.</title>
        <authorList>
            <consortium name="US DOE Joint Genome Institute (JGI-PGF)"/>
            <person name="Lucas S."/>
            <person name="Copeland A."/>
            <person name="Lapidus A."/>
            <person name="Glavina del Rio T."/>
            <person name="Dalin E."/>
            <person name="Tice H."/>
            <person name="Bruce D."/>
            <person name="Goodwin L."/>
            <person name="Pitluck S."/>
            <person name="Kyrpides N."/>
            <person name="Mavromatis K."/>
            <person name="Ivanova N."/>
            <person name="Mikhailova N."/>
            <person name="Sims D."/>
            <person name="Meinche L."/>
            <person name="Brettin T."/>
            <person name="Detter J.C."/>
            <person name="Han C."/>
            <person name="Larimer F."/>
            <person name="Land M."/>
            <person name="Hauser L."/>
            <person name="Markowitz V."/>
            <person name="Cheng J.-F."/>
            <person name="Hugenholtz P."/>
            <person name="Woyke T."/>
            <person name="Wu D."/>
            <person name="Spring S."/>
            <person name="Klenk H.-P."/>
            <person name="Eisen J.A."/>
        </authorList>
    </citation>
    <scope>NUCLEOTIDE SEQUENCE [LARGE SCALE GENOMIC DNA]</scope>
    <source>
        <strain evidence="3">ATCC 43595 / DSM 2588 / LMG 13176 / NBRC 15968 / NCIMB 11800 / UQM 2034</strain>
    </source>
</reference>
<evidence type="ECO:0000313" key="3">
    <source>
        <dbReference type="Proteomes" id="UP000002215"/>
    </source>
</evidence>
<dbReference type="Proteomes" id="UP000002215">
    <property type="component" value="Chromosome"/>
</dbReference>
<keyword evidence="1" id="KW-0472">Membrane</keyword>